<organism evidence="2 3">
    <name type="scientific">Truncatella angustata</name>
    <dbReference type="NCBI Taxonomy" id="152316"/>
    <lineage>
        <taxon>Eukaryota</taxon>
        <taxon>Fungi</taxon>
        <taxon>Dikarya</taxon>
        <taxon>Ascomycota</taxon>
        <taxon>Pezizomycotina</taxon>
        <taxon>Sordariomycetes</taxon>
        <taxon>Xylariomycetidae</taxon>
        <taxon>Amphisphaeriales</taxon>
        <taxon>Sporocadaceae</taxon>
        <taxon>Truncatella</taxon>
    </lineage>
</organism>
<evidence type="ECO:0000313" key="2">
    <source>
        <dbReference type="EMBL" id="KAH6660334.1"/>
    </source>
</evidence>
<proteinExistence type="predicted"/>
<evidence type="ECO:0000313" key="3">
    <source>
        <dbReference type="Proteomes" id="UP000758603"/>
    </source>
</evidence>
<accession>A0A9P9A4X9</accession>
<reference evidence="2" key="1">
    <citation type="journal article" date="2021" name="Nat. Commun.">
        <title>Genetic determinants of endophytism in the Arabidopsis root mycobiome.</title>
        <authorList>
            <person name="Mesny F."/>
            <person name="Miyauchi S."/>
            <person name="Thiergart T."/>
            <person name="Pickel B."/>
            <person name="Atanasova L."/>
            <person name="Karlsson M."/>
            <person name="Huettel B."/>
            <person name="Barry K.W."/>
            <person name="Haridas S."/>
            <person name="Chen C."/>
            <person name="Bauer D."/>
            <person name="Andreopoulos W."/>
            <person name="Pangilinan J."/>
            <person name="LaButti K."/>
            <person name="Riley R."/>
            <person name="Lipzen A."/>
            <person name="Clum A."/>
            <person name="Drula E."/>
            <person name="Henrissat B."/>
            <person name="Kohler A."/>
            <person name="Grigoriev I.V."/>
            <person name="Martin F.M."/>
            <person name="Hacquard S."/>
        </authorList>
    </citation>
    <scope>NUCLEOTIDE SEQUENCE</scope>
    <source>
        <strain evidence="2">MPI-SDFR-AT-0073</strain>
    </source>
</reference>
<keyword evidence="3" id="KW-1185">Reference proteome</keyword>
<dbReference type="GeneID" id="70125809"/>
<name>A0A9P9A4X9_9PEZI</name>
<gene>
    <name evidence="2" type="ORF">BKA67DRAFT_48485</name>
</gene>
<sequence>MELSKNIPIDSQRVVEPQHTRNRPPHRNDENVHSTQVDGPANMPTRPTPKPSPCPSIAGVTDMELDLGGIHLHDCGKIARYPPSLESDSTLSAKTYVNQDLKNQVDSIDWMLQRAVEPTQLTVLALQTLDYGNNTHGYHHDLTEWCENGNIFVHGRLHAKLSDSILLPQRARSHITELTSSSYDMLLDVTAANGTDNDISGTGAAFHDVPRAPSFEDDVDMMGT</sequence>
<dbReference type="AlphaFoldDB" id="A0A9P9A4X9"/>
<dbReference type="RefSeq" id="XP_045964465.1">
    <property type="nucleotide sequence ID" value="XM_046096917.1"/>
</dbReference>
<dbReference type="OrthoDB" id="4768916at2759"/>
<comment type="caution">
    <text evidence="2">The sequence shown here is derived from an EMBL/GenBank/DDBJ whole genome shotgun (WGS) entry which is preliminary data.</text>
</comment>
<protein>
    <submittedName>
        <fullName evidence="2">Uncharacterized protein</fullName>
    </submittedName>
</protein>
<evidence type="ECO:0000256" key="1">
    <source>
        <dbReference type="SAM" id="MobiDB-lite"/>
    </source>
</evidence>
<dbReference type="Proteomes" id="UP000758603">
    <property type="component" value="Unassembled WGS sequence"/>
</dbReference>
<dbReference type="EMBL" id="JAGPXC010000001">
    <property type="protein sequence ID" value="KAH6660334.1"/>
    <property type="molecule type" value="Genomic_DNA"/>
</dbReference>
<feature type="region of interest" description="Disordered" evidence="1">
    <location>
        <begin position="1"/>
        <end position="54"/>
    </location>
</feature>